<keyword evidence="5" id="KW-0804">Transcription</keyword>
<dbReference type="Pfam" id="PF03874">
    <property type="entry name" value="RNA_pol_Rpb4"/>
    <property type="match status" value="1"/>
</dbReference>
<proteinExistence type="inferred from homology"/>
<evidence type="ECO:0000256" key="1">
    <source>
        <dbReference type="ARBA" id="ARBA00004123"/>
    </source>
</evidence>
<evidence type="ECO:0000256" key="5">
    <source>
        <dbReference type="ARBA" id="ARBA00023163"/>
    </source>
</evidence>
<dbReference type="InterPro" id="IPR010997">
    <property type="entry name" value="HRDC-like_sf"/>
</dbReference>
<comment type="similarity">
    <text evidence="2">Belongs to the eukaryotic RPC9 RNA polymerase subunit family.</text>
</comment>
<evidence type="ECO:0000313" key="9">
    <source>
        <dbReference type="Proteomes" id="UP000193642"/>
    </source>
</evidence>
<evidence type="ECO:0000256" key="4">
    <source>
        <dbReference type="ARBA" id="ARBA00022478"/>
    </source>
</evidence>
<comment type="caution">
    <text evidence="8">The sequence shown here is derived from an EMBL/GenBank/DDBJ whole genome shotgun (WGS) entry which is preliminary data.</text>
</comment>
<dbReference type="AlphaFoldDB" id="A0A1Y2C7P5"/>
<evidence type="ECO:0000259" key="7">
    <source>
        <dbReference type="SMART" id="SM00657"/>
    </source>
</evidence>
<dbReference type="GO" id="GO:0006384">
    <property type="term" value="P:transcription initiation at RNA polymerase III promoter"/>
    <property type="evidence" value="ECO:0007669"/>
    <property type="project" value="EnsemblFungi"/>
</dbReference>
<dbReference type="Gene3D" id="1.20.1250.40">
    <property type="match status" value="1"/>
</dbReference>
<comment type="subcellular location">
    <subcellularLocation>
        <location evidence="1">Nucleus</location>
    </subcellularLocation>
</comment>
<dbReference type="EMBL" id="MCGO01000026">
    <property type="protein sequence ID" value="ORY43048.1"/>
    <property type="molecule type" value="Genomic_DNA"/>
</dbReference>
<sequence length="124" mass="14083">MAIERPQLLSNAEVLEFLRSQDAQDHLTHNNTSQHLRTVSFEVTRYLTNPTTATQLSTEQSLHLAKQLKEIGLTQAEVLMLVNSCPSSHVELYLMIEELSDRFNEEMVEKILAMIQEAVGGMQQ</sequence>
<dbReference type="InterPro" id="IPR005574">
    <property type="entry name" value="Rpb4/RPC9"/>
</dbReference>
<dbReference type="PANTHER" id="PTHR15561:SF0">
    <property type="entry name" value="DNA-DIRECTED RNA POLYMERASE III SUBUNIT RPC9"/>
    <property type="match status" value="1"/>
</dbReference>
<dbReference type="GO" id="GO:0005666">
    <property type="term" value="C:RNA polymerase III complex"/>
    <property type="evidence" value="ECO:0007669"/>
    <property type="project" value="EnsemblFungi"/>
</dbReference>
<dbReference type="InterPro" id="IPR038324">
    <property type="entry name" value="Rpb4/RPC9_sf"/>
</dbReference>
<organism evidence="8 9">
    <name type="scientific">Rhizoclosmatium globosum</name>
    <dbReference type="NCBI Taxonomy" id="329046"/>
    <lineage>
        <taxon>Eukaryota</taxon>
        <taxon>Fungi</taxon>
        <taxon>Fungi incertae sedis</taxon>
        <taxon>Chytridiomycota</taxon>
        <taxon>Chytridiomycota incertae sedis</taxon>
        <taxon>Chytridiomycetes</taxon>
        <taxon>Chytridiales</taxon>
        <taxon>Chytriomycetaceae</taxon>
        <taxon>Rhizoclosmatium</taxon>
    </lineage>
</organism>
<feature type="domain" description="RNA polymerase Rpb4/RPC9 core" evidence="7">
    <location>
        <begin position="1"/>
        <end position="122"/>
    </location>
</feature>
<dbReference type="OrthoDB" id="1746530at2759"/>
<evidence type="ECO:0000256" key="3">
    <source>
        <dbReference type="ARBA" id="ARBA00016672"/>
    </source>
</evidence>
<protein>
    <recommendedName>
        <fullName evidence="3">DNA-directed RNA polymerase III subunit RPC9</fullName>
    </recommendedName>
</protein>
<evidence type="ECO:0000313" key="8">
    <source>
        <dbReference type="EMBL" id="ORY43048.1"/>
    </source>
</evidence>
<keyword evidence="4" id="KW-0240">DNA-directed RNA polymerase</keyword>
<accession>A0A1Y2C7P5</accession>
<reference evidence="8 9" key="1">
    <citation type="submission" date="2016-07" db="EMBL/GenBank/DDBJ databases">
        <title>Pervasive Adenine N6-methylation of Active Genes in Fungi.</title>
        <authorList>
            <consortium name="DOE Joint Genome Institute"/>
            <person name="Mondo S.J."/>
            <person name="Dannebaum R.O."/>
            <person name="Kuo R.C."/>
            <person name="Labutti K."/>
            <person name="Haridas S."/>
            <person name="Kuo A."/>
            <person name="Salamov A."/>
            <person name="Ahrendt S.R."/>
            <person name="Lipzen A."/>
            <person name="Sullivan W."/>
            <person name="Andreopoulos W.B."/>
            <person name="Clum A."/>
            <person name="Lindquist E."/>
            <person name="Daum C."/>
            <person name="Ramamoorthy G.K."/>
            <person name="Gryganskyi A."/>
            <person name="Culley D."/>
            <person name="Magnuson J.K."/>
            <person name="James T.Y."/>
            <person name="O'Malley M.A."/>
            <person name="Stajich J.E."/>
            <person name="Spatafora J.W."/>
            <person name="Visel A."/>
            <person name="Grigoriev I.V."/>
        </authorList>
    </citation>
    <scope>NUCLEOTIDE SEQUENCE [LARGE SCALE GENOMIC DNA]</scope>
    <source>
        <strain evidence="8 9">JEL800</strain>
    </source>
</reference>
<dbReference type="STRING" id="329046.A0A1Y2C7P5"/>
<dbReference type="SUPFAM" id="SSF47819">
    <property type="entry name" value="HRDC-like"/>
    <property type="match status" value="1"/>
</dbReference>
<dbReference type="GO" id="GO:0003899">
    <property type="term" value="F:DNA-directed RNA polymerase activity"/>
    <property type="evidence" value="ECO:0007669"/>
    <property type="project" value="EnsemblFungi"/>
</dbReference>
<dbReference type="InterPro" id="IPR038846">
    <property type="entry name" value="RPC9"/>
</dbReference>
<evidence type="ECO:0000256" key="2">
    <source>
        <dbReference type="ARBA" id="ARBA00006898"/>
    </source>
</evidence>
<dbReference type="PANTHER" id="PTHR15561">
    <property type="entry name" value="CALCITONIN GENE-RELATED PEPTIDE-RECEPTOR COMPONENT PROTEIN"/>
    <property type="match status" value="1"/>
</dbReference>
<keyword evidence="9" id="KW-1185">Reference proteome</keyword>
<dbReference type="Proteomes" id="UP000193642">
    <property type="component" value="Unassembled WGS sequence"/>
</dbReference>
<evidence type="ECO:0000256" key="6">
    <source>
        <dbReference type="ARBA" id="ARBA00023242"/>
    </source>
</evidence>
<name>A0A1Y2C7P5_9FUNG</name>
<dbReference type="InterPro" id="IPR006590">
    <property type="entry name" value="RNA_pol_Rpb4/RPC9_core"/>
</dbReference>
<gene>
    <name evidence="8" type="ORF">BCR33DRAFT_717781</name>
</gene>
<dbReference type="GO" id="GO:0000166">
    <property type="term" value="F:nucleotide binding"/>
    <property type="evidence" value="ECO:0007669"/>
    <property type="project" value="InterPro"/>
</dbReference>
<dbReference type="SMART" id="SM00657">
    <property type="entry name" value="RPOL4c"/>
    <property type="match status" value="1"/>
</dbReference>
<keyword evidence="6" id="KW-0539">Nucleus</keyword>